<evidence type="ECO:0000256" key="1">
    <source>
        <dbReference type="SAM" id="MobiDB-lite"/>
    </source>
</evidence>
<keyword evidence="3" id="KW-1185">Reference proteome</keyword>
<organism evidence="2 3">
    <name type="scientific">Curvularia clavata</name>
    <dbReference type="NCBI Taxonomy" id="95742"/>
    <lineage>
        <taxon>Eukaryota</taxon>
        <taxon>Fungi</taxon>
        <taxon>Dikarya</taxon>
        <taxon>Ascomycota</taxon>
        <taxon>Pezizomycotina</taxon>
        <taxon>Dothideomycetes</taxon>
        <taxon>Pleosporomycetidae</taxon>
        <taxon>Pleosporales</taxon>
        <taxon>Pleosporineae</taxon>
        <taxon>Pleosporaceae</taxon>
        <taxon>Curvularia</taxon>
    </lineage>
</organism>
<dbReference type="Proteomes" id="UP001056012">
    <property type="component" value="Chromosome 8"/>
</dbReference>
<dbReference type="AlphaFoldDB" id="A0A9Q8ZKP3"/>
<reference evidence="2" key="1">
    <citation type="submission" date="2021-12" db="EMBL/GenBank/DDBJ databases">
        <title>Curvularia clavata genome.</title>
        <authorList>
            <person name="Cao Y."/>
        </authorList>
    </citation>
    <scope>NUCLEOTIDE SEQUENCE</scope>
    <source>
        <strain evidence="2">Yc1106</strain>
    </source>
</reference>
<feature type="compositionally biased region" description="Polar residues" evidence="1">
    <location>
        <begin position="414"/>
        <end position="428"/>
    </location>
</feature>
<gene>
    <name evidence="2" type="ORF">yc1106_09727</name>
</gene>
<feature type="region of interest" description="Disordered" evidence="1">
    <location>
        <begin position="208"/>
        <end position="275"/>
    </location>
</feature>
<protein>
    <submittedName>
        <fullName evidence="2">Uncharacterized protein</fullName>
    </submittedName>
</protein>
<dbReference type="VEuPathDB" id="FungiDB:yc1106_09727"/>
<feature type="compositionally biased region" description="Low complexity" evidence="1">
    <location>
        <begin position="231"/>
        <end position="242"/>
    </location>
</feature>
<feature type="region of interest" description="Disordered" evidence="1">
    <location>
        <begin position="368"/>
        <end position="464"/>
    </location>
</feature>
<sequence length="464" mass="52898">MSFRRVHGNYVNLGRLYSIPPWGTVPPYGLAGPQKNPVNLGNLYSNSQSKYPSGWAYFEDGSIFILPQGWCSHDTLEARMKILAHFVRSPTPKMQQIRATRTPMKRFVIIDKNGSGIRENMLRILARNAQDGQTVSVADPRFEKVELSLDPTGTRPVSARFSDALQLRYENRLRNSQALQTFRGTLVDGVLQPNVRLGNGLRLSDKPEILEPQITEKRRKQNREATKRSEGAGSSSETSAKSPRQANVSSAKKVARTERPNKAIPPPRKSFGDLEVEKREAQVAQRERELMRLQQQLLRALHAQSAQLYQGKRRNTVRQLTHEPPKIGAKAEPDPKIADIEARERALEQKEELLRYKRKTWLLEQKLAQATARSPPQRRFSNPKVDMQEREAGVYEERDGGVYQEPEPDHEAAQDSSYTDPNNEQLSGFSLHDTPPPEALENLRSRIRLPTRRMMRSSRKPGYR</sequence>
<dbReference type="OrthoDB" id="3800277at2759"/>
<feature type="compositionally biased region" description="Basic and acidic residues" evidence="1">
    <location>
        <begin position="386"/>
        <end position="400"/>
    </location>
</feature>
<name>A0A9Q8ZKP3_CURCL</name>
<evidence type="ECO:0000313" key="2">
    <source>
        <dbReference type="EMBL" id="USP82453.1"/>
    </source>
</evidence>
<feature type="compositionally biased region" description="Basic residues" evidence="1">
    <location>
        <begin position="445"/>
        <end position="464"/>
    </location>
</feature>
<evidence type="ECO:0000313" key="3">
    <source>
        <dbReference type="Proteomes" id="UP001056012"/>
    </source>
</evidence>
<dbReference type="EMBL" id="CP089281">
    <property type="protein sequence ID" value="USP82453.1"/>
    <property type="molecule type" value="Genomic_DNA"/>
</dbReference>
<proteinExistence type="predicted"/>
<accession>A0A9Q8ZKP3</accession>